<gene>
    <name evidence="4" type="ORF">EDD68_10417</name>
</gene>
<name>A0A4R3N6R1_9BACI</name>
<dbReference type="PRINTS" id="PR00455">
    <property type="entry name" value="HTHTETR"/>
</dbReference>
<dbReference type="GO" id="GO:0000976">
    <property type="term" value="F:transcription cis-regulatory region binding"/>
    <property type="evidence" value="ECO:0007669"/>
    <property type="project" value="TreeGrafter"/>
</dbReference>
<reference evidence="4 5" key="1">
    <citation type="submission" date="2019-03" db="EMBL/GenBank/DDBJ databases">
        <title>Genomic Encyclopedia of Type Strains, Phase IV (KMG-IV): sequencing the most valuable type-strain genomes for metagenomic binning, comparative biology and taxonomic classification.</title>
        <authorList>
            <person name="Goeker M."/>
        </authorList>
    </citation>
    <scope>NUCLEOTIDE SEQUENCE [LARGE SCALE GENOMIC DNA]</scope>
    <source>
        <strain evidence="4 5">DSM 25894</strain>
    </source>
</reference>
<feature type="DNA-binding region" description="H-T-H motif" evidence="2">
    <location>
        <begin position="27"/>
        <end position="46"/>
    </location>
</feature>
<protein>
    <submittedName>
        <fullName evidence="4">TetR family transcriptional regulator</fullName>
    </submittedName>
</protein>
<dbReference type="NCBIfam" id="NF037937">
    <property type="entry name" value="septum_RefZ"/>
    <property type="match status" value="1"/>
</dbReference>
<dbReference type="InterPro" id="IPR050109">
    <property type="entry name" value="HTH-type_TetR-like_transc_reg"/>
</dbReference>
<comment type="caution">
    <text evidence="4">The sequence shown here is derived from an EMBL/GenBank/DDBJ whole genome shotgun (WGS) entry which is preliminary data.</text>
</comment>
<keyword evidence="5" id="KW-1185">Reference proteome</keyword>
<dbReference type="InterPro" id="IPR009057">
    <property type="entry name" value="Homeodomain-like_sf"/>
</dbReference>
<proteinExistence type="predicted"/>
<dbReference type="PROSITE" id="PS50977">
    <property type="entry name" value="HTH_TETR_2"/>
    <property type="match status" value="1"/>
</dbReference>
<evidence type="ECO:0000313" key="5">
    <source>
        <dbReference type="Proteomes" id="UP000294650"/>
    </source>
</evidence>
<dbReference type="AlphaFoldDB" id="A0A4R3N6R1"/>
<feature type="domain" description="HTH tetR-type" evidence="3">
    <location>
        <begin position="4"/>
        <end position="64"/>
    </location>
</feature>
<evidence type="ECO:0000256" key="1">
    <source>
        <dbReference type="ARBA" id="ARBA00023125"/>
    </source>
</evidence>
<dbReference type="EMBL" id="SMAN01000004">
    <property type="protein sequence ID" value="TCT24950.1"/>
    <property type="molecule type" value="Genomic_DNA"/>
</dbReference>
<accession>A0A4R3N6R1</accession>
<dbReference type="Gene3D" id="1.10.357.10">
    <property type="entry name" value="Tetracycline Repressor, domain 2"/>
    <property type="match status" value="1"/>
</dbReference>
<keyword evidence="1 2" id="KW-0238">DNA-binding</keyword>
<dbReference type="Pfam" id="PF00440">
    <property type="entry name" value="TetR_N"/>
    <property type="match status" value="1"/>
</dbReference>
<dbReference type="SUPFAM" id="SSF46689">
    <property type="entry name" value="Homeodomain-like"/>
    <property type="match status" value="1"/>
</dbReference>
<dbReference type="PANTHER" id="PTHR30055">
    <property type="entry name" value="HTH-TYPE TRANSCRIPTIONAL REGULATOR RUTR"/>
    <property type="match status" value="1"/>
</dbReference>
<evidence type="ECO:0000313" key="4">
    <source>
        <dbReference type="EMBL" id="TCT24950.1"/>
    </source>
</evidence>
<organism evidence="4 5">
    <name type="scientific">Melghiribacillus thermohalophilus</name>
    <dbReference type="NCBI Taxonomy" id="1324956"/>
    <lineage>
        <taxon>Bacteria</taxon>
        <taxon>Bacillati</taxon>
        <taxon>Bacillota</taxon>
        <taxon>Bacilli</taxon>
        <taxon>Bacillales</taxon>
        <taxon>Bacillaceae</taxon>
        <taxon>Melghiribacillus</taxon>
    </lineage>
</organism>
<dbReference type="Proteomes" id="UP000294650">
    <property type="component" value="Unassembled WGS sequence"/>
</dbReference>
<dbReference type="GO" id="GO:0003700">
    <property type="term" value="F:DNA-binding transcription factor activity"/>
    <property type="evidence" value="ECO:0007669"/>
    <property type="project" value="TreeGrafter"/>
</dbReference>
<evidence type="ECO:0000259" key="3">
    <source>
        <dbReference type="PROSITE" id="PS50977"/>
    </source>
</evidence>
<sequence length="201" mass="24245">MKEHSTKQKVQHAARELFYLKGFHGTSLRDIAKKANVNVSLISYYFDHKQGLLEALMIQYYEHYLREIEEVQQQYKGKNPVEAIVRLVEAIIHYKQKNHQFTCFIQRELTLDNMLVREMLVTYLARERYVIENAFLDLLESQPYNQMEKKCLLVQFKGMLNSPYFMPHEWLDYVRWDGSHQSFVNHYTKVIRRWLESLYVA</sequence>
<dbReference type="PANTHER" id="PTHR30055:SF199">
    <property type="entry name" value="HTH-TYPE TRANSCRIPTIONAL REGULATOR YTTP-RELATED"/>
    <property type="match status" value="1"/>
</dbReference>
<evidence type="ECO:0000256" key="2">
    <source>
        <dbReference type="PROSITE-ProRule" id="PRU00335"/>
    </source>
</evidence>
<dbReference type="OrthoDB" id="9789566at2"/>
<dbReference type="InterPro" id="IPR001647">
    <property type="entry name" value="HTH_TetR"/>
</dbReference>